<dbReference type="WBParaSite" id="ACRNAN_scaffold1067.g14934.t1">
    <property type="protein sequence ID" value="ACRNAN_scaffold1067.g14934.t1"/>
    <property type="gene ID" value="ACRNAN_scaffold1067.g14934"/>
</dbReference>
<keyword evidence="2" id="KW-0732">Signal</keyword>
<feature type="chain" id="PRO_5036676602" evidence="2">
    <location>
        <begin position="18"/>
        <end position="210"/>
    </location>
</feature>
<feature type="region of interest" description="Disordered" evidence="1">
    <location>
        <begin position="108"/>
        <end position="147"/>
    </location>
</feature>
<feature type="signal peptide" evidence="2">
    <location>
        <begin position="1"/>
        <end position="17"/>
    </location>
</feature>
<dbReference type="AlphaFoldDB" id="A0A914CGT0"/>
<keyword evidence="3" id="KW-1185">Reference proteome</keyword>
<organism evidence="3 4">
    <name type="scientific">Acrobeloides nanus</name>
    <dbReference type="NCBI Taxonomy" id="290746"/>
    <lineage>
        <taxon>Eukaryota</taxon>
        <taxon>Metazoa</taxon>
        <taxon>Ecdysozoa</taxon>
        <taxon>Nematoda</taxon>
        <taxon>Chromadorea</taxon>
        <taxon>Rhabditida</taxon>
        <taxon>Tylenchina</taxon>
        <taxon>Cephalobomorpha</taxon>
        <taxon>Cephaloboidea</taxon>
        <taxon>Cephalobidae</taxon>
        <taxon>Acrobeloides</taxon>
    </lineage>
</organism>
<sequence>MLRYVEFSVFLISLASAQYLNSNTNNNPACVNTCAAPQSATMNAVSNGCVCGPQGQAQYGAQAGGSGSSSTGSNSNQQPGYLPDYRGDNYTNPQRIKDTQALNAPFFQSIGGEPQYPGGVPPKSQSYGGQTQVGYNGQTQGSSNSGSYYVQSQASSAQCTQCSPAYLRLQSAMQQIDQRIQQSACNAQLAASPTTTCAPITTAQSYINCC</sequence>
<evidence type="ECO:0000313" key="3">
    <source>
        <dbReference type="Proteomes" id="UP000887540"/>
    </source>
</evidence>
<evidence type="ECO:0000313" key="4">
    <source>
        <dbReference type="WBParaSite" id="ACRNAN_scaffold1067.g14934.t1"/>
    </source>
</evidence>
<feature type="compositionally biased region" description="Low complexity" evidence="1">
    <location>
        <begin position="68"/>
        <end position="80"/>
    </location>
</feature>
<proteinExistence type="predicted"/>
<dbReference type="Proteomes" id="UP000887540">
    <property type="component" value="Unplaced"/>
</dbReference>
<accession>A0A914CGT0</accession>
<feature type="compositionally biased region" description="Polar residues" evidence="1">
    <location>
        <begin position="123"/>
        <end position="133"/>
    </location>
</feature>
<name>A0A914CGT0_9BILA</name>
<reference evidence="4" key="1">
    <citation type="submission" date="2022-11" db="UniProtKB">
        <authorList>
            <consortium name="WormBaseParasite"/>
        </authorList>
    </citation>
    <scope>IDENTIFICATION</scope>
</reference>
<evidence type="ECO:0000256" key="1">
    <source>
        <dbReference type="SAM" id="MobiDB-lite"/>
    </source>
</evidence>
<protein>
    <submittedName>
        <fullName evidence="4">Uncharacterized protein</fullName>
    </submittedName>
</protein>
<evidence type="ECO:0000256" key="2">
    <source>
        <dbReference type="SAM" id="SignalP"/>
    </source>
</evidence>
<feature type="compositionally biased region" description="Low complexity" evidence="1">
    <location>
        <begin position="134"/>
        <end position="147"/>
    </location>
</feature>
<feature type="region of interest" description="Disordered" evidence="1">
    <location>
        <begin position="60"/>
        <end position="93"/>
    </location>
</feature>